<evidence type="ECO:0000256" key="9">
    <source>
        <dbReference type="ARBA" id="ARBA00023077"/>
    </source>
</evidence>
<keyword evidence="5 12" id="KW-0812">Transmembrane</keyword>
<evidence type="ECO:0000256" key="11">
    <source>
        <dbReference type="ARBA" id="ARBA00023237"/>
    </source>
</evidence>
<feature type="domain" description="TonB-dependent receptor plug" evidence="16">
    <location>
        <begin position="73"/>
        <end position="171"/>
    </location>
</feature>
<keyword evidence="8" id="KW-0406">Ion transport</keyword>
<keyword evidence="2 12" id="KW-0813">Transport</keyword>
<comment type="similarity">
    <text evidence="12 13">Belongs to the TonB-dependent receptor family.</text>
</comment>
<evidence type="ECO:0000256" key="2">
    <source>
        <dbReference type="ARBA" id="ARBA00022448"/>
    </source>
</evidence>
<feature type="domain" description="TonB-dependent receptor-like beta-barrel" evidence="15">
    <location>
        <begin position="244"/>
        <end position="707"/>
    </location>
</feature>
<evidence type="ECO:0000256" key="1">
    <source>
        <dbReference type="ARBA" id="ARBA00004571"/>
    </source>
</evidence>
<feature type="region of interest" description="Disordered" evidence="14">
    <location>
        <begin position="520"/>
        <end position="539"/>
    </location>
</feature>
<dbReference type="GO" id="GO:0015344">
    <property type="term" value="F:siderophore uptake transmembrane transporter activity"/>
    <property type="evidence" value="ECO:0007669"/>
    <property type="project" value="TreeGrafter"/>
</dbReference>
<dbReference type="Pfam" id="PF00593">
    <property type="entry name" value="TonB_dep_Rec_b-barrel"/>
    <property type="match status" value="1"/>
</dbReference>
<dbReference type="AlphaFoldDB" id="A0A2S7K6U3"/>
<dbReference type="InterPro" id="IPR039426">
    <property type="entry name" value="TonB-dep_rcpt-like"/>
</dbReference>
<evidence type="ECO:0000256" key="12">
    <source>
        <dbReference type="PROSITE-ProRule" id="PRU01360"/>
    </source>
</evidence>
<dbReference type="InterPro" id="IPR000531">
    <property type="entry name" value="Beta-barrel_TonB"/>
</dbReference>
<evidence type="ECO:0000256" key="4">
    <source>
        <dbReference type="ARBA" id="ARBA00022496"/>
    </source>
</evidence>
<name>A0A2S7K6U3_9PROT</name>
<evidence type="ECO:0000259" key="15">
    <source>
        <dbReference type="Pfam" id="PF00593"/>
    </source>
</evidence>
<evidence type="ECO:0000256" key="5">
    <source>
        <dbReference type="ARBA" id="ARBA00022692"/>
    </source>
</evidence>
<protein>
    <submittedName>
        <fullName evidence="17">TonB-dependent siderophore receptor</fullName>
    </submittedName>
</protein>
<dbReference type="CDD" id="cd01347">
    <property type="entry name" value="ligand_gated_channel"/>
    <property type="match status" value="1"/>
</dbReference>
<keyword evidence="3 12" id="KW-1134">Transmembrane beta strand</keyword>
<keyword evidence="4" id="KW-0410">Iron transport</keyword>
<dbReference type="EMBL" id="PJCH01000005">
    <property type="protein sequence ID" value="PQA88196.1"/>
    <property type="molecule type" value="Genomic_DNA"/>
</dbReference>
<dbReference type="PANTHER" id="PTHR32552">
    <property type="entry name" value="FERRICHROME IRON RECEPTOR-RELATED"/>
    <property type="match status" value="1"/>
</dbReference>
<evidence type="ECO:0000313" key="17">
    <source>
        <dbReference type="EMBL" id="PQA88196.1"/>
    </source>
</evidence>
<evidence type="ECO:0000256" key="8">
    <source>
        <dbReference type="ARBA" id="ARBA00023065"/>
    </source>
</evidence>
<sequence>MKDDSEQQSAHGKNAAFYGTAMALFAAAGAAQQPAQAQETALAYANVSDEIFVEGKNGSYKLETDSPKYTADLVDTPRAISVIGEDIMRDLAATSLTDALRTVPGITMAMGEGGQPFADRPFIRGSESTSGLLVDGLRDSSAQSRDVYNLEQIEVAKGPNGAFAGRGAPGGSINLVTKKAKDETGVSGLVRAGNAKQKRGEIDLNVAATENFALRLNAMWQNSEVPGRDAVFDDRWGIAPSVTWGFNGPTRVTASYEHYEGDGLIDYGHPLDPVTGEPIADIDPDNFYGLVARDFNRTELDAGLLTISHDLNDNVTIRNITRYAESSTDYIASNPDDSQGNVVNGLVVRNVKSNNSNNETIVSQTDLTARFKTGGLEHSIASGFEIANEETVRATYEVEQVDANGDPIPRGGCDLVGAGAPSGYNCTGLYNPDPYDPWTGAISLREPTTTEVDTLGAYIFDTVTVTQKLLINFGLRWDKFDTETSSGLSNKDDFLTYQAGVVYKPTENSSLYASYGTSTSPSGVTAGDGGENINTRNEDLEPEKGRNYELGAKVELFGERLALNAALFRTEIVDDHVATAAGRGAPQEAIGETRVQGFELSAAGHILPNWSIFGGYSYLDSEIIDAGPVNTDTVGNKLPNTPEHSFSMWTTYKPVDRLSLGGGVNYASERFGDTGNTKRVDGYVRLDAAATYVLTDNIALQLNVQNLTDKRYYERVYVTHMATVAPGRSITGTVRFNF</sequence>
<evidence type="ECO:0000313" key="18">
    <source>
        <dbReference type="Proteomes" id="UP000239504"/>
    </source>
</evidence>
<evidence type="ECO:0000259" key="16">
    <source>
        <dbReference type="Pfam" id="PF07715"/>
    </source>
</evidence>
<dbReference type="Proteomes" id="UP000239504">
    <property type="component" value="Unassembled WGS sequence"/>
</dbReference>
<dbReference type="Pfam" id="PF07715">
    <property type="entry name" value="Plug"/>
    <property type="match status" value="1"/>
</dbReference>
<evidence type="ECO:0000256" key="6">
    <source>
        <dbReference type="ARBA" id="ARBA00022729"/>
    </source>
</evidence>
<evidence type="ECO:0000256" key="14">
    <source>
        <dbReference type="SAM" id="MobiDB-lite"/>
    </source>
</evidence>
<keyword evidence="10 12" id="KW-0472">Membrane</keyword>
<keyword evidence="11 12" id="KW-0998">Cell outer membrane</keyword>
<evidence type="ECO:0000256" key="10">
    <source>
        <dbReference type="ARBA" id="ARBA00023136"/>
    </source>
</evidence>
<dbReference type="InterPro" id="IPR012910">
    <property type="entry name" value="Plug_dom"/>
</dbReference>
<comment type="subcellular location">
    <subcellularLocation>
        <location evidence="1 12">Cell outer membrane</location>
        <topology evidence="1 12">Multi-pass membrane protein</topology>
    </subcellularLocation>
</comment>
<dbReference type="InterPro" id="IPR037066">
    <property type="entry name" value="Plug_dom_sf"/>
</dbReference>
<keyword evidence="18" id="KW-1185">Reference proteome</keyword>
<evidence type="ECO:0000256" key="13">
    <source>
        <dbReference type="RuleBase" id="RU003357"/>
    </source>
</evidence>
<accession>A0A2S7K6U3</accession>
<keyword evidence="7" id="KW-0408">Iron</keyword>
<dbReference type="PROSITE" id="PS52016">
    <property type="entry name" value="TONB_DEPENDENT_REC_3"/>
    <property type="match status" value="1"/>
</dbReference>
<dbReference type="Gene3D" id="2.40.170.20">
    <property type="entry name" value="TonB-dependent receptor, beta-barrel domain"/>
    <property type="match status" value="1"/>
</dbReference>
<gene>
    <name evidence="17" type="ORF">CW354_07770</name>
</gene>
<organism evidence="17 18">
    <name type="scientific">Hyphococcus luteus</name>
    <dbReference type="NCBI Taxonomy" id="2058213"/>
    <lineage>
        <taxon>Bacteria</taxon>
        <taxon>Pseudomonadati</taxon>
        <taxon>Pseudomonadota</taxon>
        <taxon>Alphaproteobacteria</taxon>
        <taxon>Parvularculales</taxon>
        <taxon>Parvularculaceae</taxon>
        <taxon>Hyphococcus</taxon>
    </lineage>
</organism>
<keyword evidence="6" id="KW-0732">Signal</keyword>
<evidence type="ECO:0000256" key="7">
    <source>
        <dbReference type="ARBA" id="ARBA00023004"/>
    </source>
</evidence>
<evidence type="ECO:0000256" key="3">
    <source>
        <dbReference type="ARBA" id="ARBA00022452"/>
    </source>
</evidence>
<dbReference type="Gene3D" id="2.170.130.10">
    <property type="entry name" value="TonB-dependent receptor, plug domain"/>
    <property type="match status" value="1"/>
</dbReference>
<dbReference type="SUPFAM" id="SSF56935">
    <property type="entry name" value="Porins"/>
    <property type="match status" value="1"/>
</dbReference>
<dbReference type="RefSeq" id="WP_104829441.1">
    <property type="nucleotide sequence ID" value="NZ_PJCH01000005.1"/>
</dbReference>
<dbReference type="OrthoDB" id="9760333at2"/>
<dbReference type="GO" id="GO:0009279">
    <property type="term" value="C:cell outer membrane"/>
    <property type="evidence" value="ECO:0007669"/>
    <property type="project" value="UniProtKB-SubCell"/>
</dbReference>
<keyword evidence="9 13" id="KW-0798">TonB box</keyword>
<proteinExistence type="inferred from homology"/>
<comment type="caution">
    <text evidence="17">The sequence shown here is derived from an EMBL/GenBank/DDBJ whole genome shotgun (WGS) entry which is preliminary data.</text>
</comment>
<reference evidence="17 18" key="1">
    <citation type="submission" date="2017-12" db="EMBL/GenBank/DDBJ databases">
        <authorList>
            <person name="Hurst M.R.H."/>
        </authorList>
    </citation>
    <scope>NUCLEOTIDE SEQUENCE [LARGE SCALE GENOMIC DNA]</scope>
    <source>
        <strain evidence="17 18">SY-3-19</strain>
    </source>
</reference>
<dbReference type="PANTHER" id="PTHR32552:SF89">
    <property type="entry name" value="CATECHOLATE SIDEROPHORE RECEPTOR FIU"/>
    <property type="match status" value="1"/>
</dbReference>
<keyword evidence="17" id="KW-0675">Receptor</keyword>
<dbReference type="InterPro" id="IPR036942">
    <property type="entry name" value="Beta-barrel_TonB_sf"/>
</dbReference>